<accession>A0A176S724</accession>
<dbReference type="PANTHER" id="PTHR45527">
    <property type="entry name" value="NONRIBOSOMAL PEPTIDE SYNTHETASE"/>
    <property type="match status" value="1"/>
</dbReference>
<dbReference type="Gene3D" id="3.30.559.10">
    <property type="entry name" value="Chloramphenicol acetyltransferase-like domain"/>
    <property type="match status" value="1"/>
</dbReference>
<dbReference type="InterPro" id="IPR023213">
    <property type="entry name" value="CAT-like_dom_sf"/>
</dbReference>
<evidence type="ECO:0000313" key="4">
    <source>
        <dbReference type="Proteomes" id="UP000076962"/>
    </source>
</evidence>
<dbReference type="GO" id="GO:0043041">
    <property type="term" value="P:amino acid activation for nonribosomal peptide biosynthetic process"/>
    <property type="evidence" value="ECO:0007669"/>
    <property type="project" value="TreeGrafter"/>
</dbReference>
<evidence type="ECO:0000259" key="2">
    <source>
        <dbReference type="Pfam" id="PF00668"/>
    </source>
</evidence>
<gene>
    <name evidence="3" type="ORF">THIOM_000245</name>
</gene>
<dbReference type="Pfam" id="PF00668">
    <property type="entry name" value="Condensation"/>
    <property type="match status" value="1"/>
</dbReference>
<evidence type="ECO:0000313" key="3">
    <source>
        <dbReference type="EMBL" id="OAD23911.1"/>
    </source>
</evidence>
<dbReference type="Gene3D" id="3.40.50.12780">
    <property type="entry name" value="N-terminal domain of ligase-like"/>
    <property type="match status" value="1"/>
</dbReference>
<feature type="domain" description="AMP-dependent synthetase/ligase" evidence="1">
    <location>
        <begin position="116"/>
        <end position="215"/>
    </location>
</feature>
<dbReference type="GO" id="GO:0031177">
    <property type="term" value="F:phosphopantetheine binding"/>
    <property type="evidence" value="ECO:0007669"/>
    <property type="project" value="TreeGrafter"/>
</dbReference>
<dbReference type="Pfam" id="PF00501">
    <property type="entry name" value="AMP-binding"/>
    <property type="match status" value="1"/>
</dbReference>
<dbReference type="SUPFAM" id="SSF52777">
    <property type="entry name" value="CoA-dependent acyltransferases"/>
    <property type="match status" value="1"/>
</dbReference>
<reference evidence="3 4" key="1">
    <citation type="submission" date="2016-05" db="EMBL/GenBank/DDBJ databases">
        <title>Single-cell genome of chain-forming Candidatus Thiomargarita nelsonii and comparison to other large sulfur-oxidizing bacteria.</title>
        <authorList>
            <person name="Winkel M."/>
            <person name="Salman V."/>
            <person name="Woyke T."/>
            <person name="Schulz-Vogt H."/>
            <person name="Richter M."/>
            <person name="Flood B."/>
            <person name="Bailey J."/>
            <person name="Amann R."/>
            <person name="Mussmann M."/>
        </authorList>
    </citation>
    <scope>NUCLEOTIDE SEQUENCE [LARGE SCALE GENOMIC DNA]</scope>
    <source>
        <strain evidence="3 4">THI036</strain>
    </source>
</reference>
<dbReference type="Gene3D" id="3.30.559.30">
    <property type="entry name" value="Nonribosomal peptide synthetase, condensation domain"/>
    <property type="match status" value="1"/>
</dbReference>
<dbReference type="SUPFAM" id="SSF56801">
    <property type="entry name" value="Acetyl-CoA synthetase-like"/>
    <property type="match status" value="1"/>
</dbReference>
<comment type="caution">
    <text evidence="3">The sequence shown here is derived from an EMBL/GenBank/DDBJ whole genome shotgun (WGS) entry which is preliminary data.</text>
</comment>
<dbReference type="InterPro" id="IPR001242">
    <property type="entry name" value="Condensation_dom"/>
</dbReference>
<dbReference type="GO" id="GO:0003824">
    <property type="term" value="F:catalytic activity"/>
    <property type="evidence" value="ECO:0007669"/>
    <property type="project" value="InterPro"/>
</dbReference>
<sequence length="259" mass="29086">MFVLQNPSGNRLELSGLSLTPIVPENVTAKFDITLSMRETAQGMVGQLEYNTDLFKTATITRMLGHFETLLEGIVKTPQQPIAELPLLTETESQQLMAWNDTATDYPQDQCIHQLFEDQVETTPDAIAVVFEDQQLTYFQLNNKANQLAHYLQTLGVKPEVLVGICIERSLEMVYGLLGILKAGGAYLPLDPTYPAARLAFMLEDAQVSVLITTKNLRGGLPHSQIVCLDALNRVCKPWYSAMKPYEPPFRYLRSSLYR</sequence>
<evidence type="ECO:0000259" key="1">
    <source>
        <dbReference type="Pfam" id="PF00501"/>
    </source>
</evidence>
<dbReference type="AlphaFoldDB" id="A0A176S724"/>
<dbReference type="InterPro" id="IPR042099">
    <property type="entry name" value="ANL_N_sf"/>
</dbReference>
<dbReference type="PANTHER" id="PTHR45527:SF14">
    <property type="entry name" value="PLIPASTATIN SYNTHASE SUBUNIT B"/>
    <property type="match status" value="1"/>
</dbReference>
<dbReference type="InterPro" id="IPR000873">
    <property type="entry name" value="AMP-dep_synth/lig_dom"/>
</dbReference>
<protein>
    <submittedName>
        <fullName evidence="3">Microcystin synthetase</fullName>
    </submittedName>
</protein>
<organism evidence="3 4">
    <name type="scientific">Candidatus Thiomargarita nelsonii</name>
    <dbReference type="NCBI Taxonomy" id="1003181"/>
    <lineage>
        <taxon>Bacteria</taxon>
        <taxon>Pseudomonadati</taxon>
        <taxon>Pseudomonadota</taxon>
        <taxon>Gammaproteobacteria</taxon>
        <taxon>Thiotrichales</taxon>
        <taxon>Thiotrichaceae</taxon>
        <taxon>Thiomargarita</taxon>
    </lineage>
</organism>
<dbReference type="EMBL" id="LUTY01000103">
    <property type="protein sequence ID" value="OAD23911.1"/>
    <property type="molecule type" value="Genomic_DNA"/>
</dbReference>
<feature type="domain" description="Condensation" evidence="2">
    <location>
        <begin position="2"/>
        <end position="96"/>
    </location>
</feature>
<dbReference type="Proteomes" id="UP000076962">
    <property type="component" value="Unassembled WGS sequence"/>
</dbReference>
<dbReference type="GO" id="GO:0044550">
    <property type="term" value="P:secondary metabolite biosynthetic process"/>
    <property type="evidence" value="ECO:0007669"/>
    <property type="project" value="TreeGrafter"/>
</dbReference>
<name>A0A176S724_9GAMM</name>
<proteinExistence type="predicted"/>
<dbReference type="GO" id="GO:0005829">
    <property type="term" value="C:cytosol"/>
    <property type="evidence" value="ECO:0007669"/>
    <property type="project" value="TreeGrafter"/>
</dbReference>
<keyword evidence="4" id="KW-1185">Reference proteome</keyword>